<dbReference type="PANTHER" id="PTHR11552">
    <property type="entry name" value="GLUCOSE-METHANOL-CHOLINE GMC OXIDOREDUCTASE"/>
    <property type="match status" value="1"/>
</dbReference>
<comment type="subunit">
    <text evidence="4">Monomer.</text>
</comment>
<keyword evidence="6" id="KW-0964">Secreted</keyword>
<evidence type="ECO:0000256" key="3">
    <source>
        <dbReference type="ARBA" id="ARBA00010790"/>
    </source>
</evidence>
<evidence type="ECO:0000256" key="18">
    <source>
        <dbReference type="PIRSR" id="PIRSR000137-1"/>
    </source>
</evidence>
<evidence type="ECO:0000256" key="16">
    <source>
        <dbReference type="ARBA" id="ARBA00034050"/>
    </source>
</evidence>
<dbReference type="EMBL" id="JAACJJ010000002">
    <property type="protein sequence ID" value="KAF5329742.1"/>
    <property type="molecule type" value="Genomic_DNA"/>
</dbReference>
<dbReference type="GO" id="GO:0005576">
    <property type="term" value="C:extracellular region"/>
    <property type="evidence" value="ECO:0007669"/>
    <property type="project" value="UniProtKB-SubCell"/>
</dbReference>
<evidence type="ECO:0000256" key="4">
    <source>
        <dbReference type="ARBA" id="ARBA00011245"/>
    </source>
</evidence>
<dbReference type="PROSITE" id="PS00624">
    <property type="entry name" value="GMC_OXRED_2"/>
    <property type="match status" value="1"/>
</dbReference>
<keyword evidence="8" id="KW-0732">Signal</keyword>
<dbReference type="PIRSF" id="PIRSF000137">
    <property type="entry name" value="Alcohol_oxidase"/>
    <property type="match status" value="1"/>
</dbReference>
<comment type="function">
    <text evidence="12">Catalyzes the single-oxidation or sequential double oxidation reaction of carbohydrates primarily at carbon-2 and/or carbon-3 with the concomitant reduction of the flavin. The enzyme exhibits a broad sugar substrate specificity, oxidizing different aldopyranoses to the corresponding C-1, C-2, C-3 or C-1,2, C-2,3 and C-3,4 (di)dehydro sugars with substrate-specific regioselectivity. Accepts only a narrow range of electron acceptors such as substituted benzoquinones and complexed metal ions and reacts extremely slowly with O(2) as acceptor. May play a role in the natural recycling of plant matter by oxidizing all major monosaccharides in lignocellulose and by reducing quinone compounds or reactive radical species generated during lignin depolymerization.</text>
</comment>
<evidence type="ECO:0000256" key="6">
    <source>
        <dbReference type="ARBA" id="ARBA00022525"/>
    </source>
</evidence>
<feature type="binding site" evidence="19">
    <location>
        <begin position="23"/>
        <end position="24"/>
    </location>
    <ligand>
        <name>FAD</name>
        <dbReference type="ChEBI" id="CHEBI:57692"/>
    </ligand>
</feature>
<comment type="catalytic activity">
    <reaction evidence="14">
        <text>pyranose + acceptor = pyranos-2,3-diulose + reduced acceptor.</text>
        <dbReference type="EC" id="1.1.99.29"/>
    </reaction>
</comment>
<dbReference type="GO" id="GO:0050660">
    <property type="term" value="F:flavin adenine dinucleotide binding"/>
    <property type="evidence" value="ECO:0007669"/>
    <property type="project" value="InterPro"/>
</dbReference>
<evidence type="ECO:0000256" key="13">
    <source>
        <dbReference type="ARBA" id="ARBA00033986"/>
    </source>
</evidence>
<evidence type="ECO:0000256" key="17">
    <source>
        <dbReference type="ARBA" id="ARBA00034059"/>
    </source>
</evidence>
<dbReference type="PANTHER" id="PTHR11552:SF201">
    <property type="entry name" value="GLUCOSE-METHANOL-CHOLINE OXIDOREDUCTASE N-TERMINAL DOMAIN-CONTAINING PROTEIN"/>
    <property type="match status" value="1"/>
</dbReference>
<dbReference type="InterPro" id="IPR007867">
    <property type="entry name" value="GMC_OxRtase_C"/>
</dbReference>
<proteinExistence type="inferred from homology"/>
<evidence type="ECO:0000256" key="19">
    <source>
        <dbReference type="PIRSR" id="PIRSR000137-2"/>
    </source>
</evidence>
<dbReference type="Gene3D" id="3.30.560.10">
    <property type="entry name" value="Glucose Oxidase, domain 3"/>
    <property type="match status" value="1"/>
</dbReference>
<evidence type="ECO:0000256" key="7">
    <source>
        <dbReference type="ARBA" id="ARBA00022630"/>
    </source>
</evidence>
<dbReference type="SUPFAM" id="SSF54373">
    <property type="entry name" value="FAD-linked reductases, C-terminal domain"/>
    <property type="match status" value="1"/>
</dbReference>
<feature type="domain" description="Glucose-methanol-choline oxidoreductase N-terminal" evidence="22">
    <location>
        <begin position="269"/>
        <end position="283"/>
    </location>
</feature>
<comment type="catalytic activity">
    <reaction evidence="17">
        <text>a pyranoside + acceptor = a pyranosid-3,4-diulose + reduced acceptor.</text>
        <dbReference type="EC" id="1.1.99.29"/>
    </reaction>
</comment>
<dbReference type="AlphaFoldDB" id="A0A8H5FAQ8"/>
<reference evidence="23 24" key="1">
    <citation type="journal article" date="2020" name="ISME J.">
        <title>Uncovering the hidden diversity of litter-decomposition mechanisms in mushroom-forming fungi.</title>
        <authorList>
            <person name="Floudas D."/>
            <person name="Bentzer J."/>
            <person name="Ahren D."/>
            <person name="Johansson T."/>
            <person name="Persson P."/>
            <person name="Tunlid A."/>
        </authorList>
    </citation>
    <scope>NUCLEOTIDE SEQUENCE [LARGE SCALE GENOMIC DNA]</scope>
    <source>
        <strain evidence="23 24">CBS 101986</strain>
    </source>
</reference>
<dbReference type="Pfam" id="PF05199">
    <property type="entry name" value="GMC_oxred_C"/>
    <property type="match status" value="1"/>
</dbReference>
<keyword evidence="11" id="KW-0325">Glycoprotein</keyword>
<evidence type="ECO:0000313" key="24">
    <source>
        <dbReference type="Proteomes" id="UP000567179"/>
    </source>
</evidence>
<evidence type="ECO:0000259" key="22">
    <source>
        <dbReference type="PROSITE" id="PS00624"/>
    </source>
</evidence>
<evidence type="ECO:0000256" key="9">
    <source>
        <dbReference type="ARBA" id="ARBA00022827"/>
    </source>
</evidence>
<evidence type="ECO:0000256" key="20">
    <source>
        <dbReference type="RuleBase" id="RU003968"/>
    </source>
</evidence>
<evidence type="ECO:0000256" key="11">
    <source>
        <dbReference type="ARBA" id="ARBA00023180"/>
    </source>
</evidence>
<dbReference type="Gene3D" id="3.50.50.60">
    <property type="entry name" value="FAD/NAD(P)-binding domain"/>
    <property type="match status" value="1"/>
</dbReference>
<dbReference type="PROSITE" id="PS00623">
    <property type="entry name" value="GMC_OXRED_1"/>
    <property type="match status" value="1"/>
</dbReference>
<dbReference type="InterPro" id="IPR012132">
    <property type="entry name" value="GMC_OxRdtase"/>
</dbReference>
<comment type="catalytic activity">
    <reaction evidence="15">
        <text>pyranose + acceptor = pyranos-3-ulose + reduced acceptor.</text>
        <dbReference type="EC" id="1.1.99.29"/>
    </reaction>
</comment>
<dbReference type="SUPFAM" id="SSF51905">
    <property type="entry name" value="FAD/NAD(P)-binding domain"/>
    <property type="match status" value="1"/>
</dbReference>
<evidence type="ECO:0000313" key="23">
    <source>
        <dbReference type="EMBL" id="KAF5329742.1"/>
    </source>
</evidence>
<comment type="catalytic activity">
    <reaction evidence="16">
        <text>a pyranoside + acceptor = a pyranosid-3-ulose + reduced acceptor.</text>
        <dbReference type="EC" id="1.1.99.29"/>
    </reaction>
</comment>
<dbReference type="OrthoDB" id="269227at2759"/>
<keyword evidence="10" id="KW-0560">Oxidoreductase</keyword>
<dbReference type="EC" id="1.1.99.29" evidence="5"/>
<evidence type="ECO:0000256" key="2">
    <source>
        <dbReference type="ARBA" id="ARBA00004613"/>
    </source>
</evidence>
<evidence type="ECO:0000256" key="5">
    <source>
        <dbReference type="ARBA" id="ARBA00013177"/>
    </source>
</evidence>
<evidence type="ECO:0000256" key="10">
    <source>
        <dbReference type="ARBA" id="ARBA00023002"/>
    </source>
</evidence>
<sequence>MPLITVDEATQKHFDYIIVGGGTSGLALATRLSENLKTSVLVVEAGQGHFHDPKVDIPSNFGSVLNDPKYVWDFTTTEQPNLNGRVLPMPRGKGLGGSSNINWLVWCKPPTADIDAIEKLGNPGWIGGSMVDAYPGLTFNPEYRVAEGSIQISFPPQSYTVDKVVRDAILQIPNVEVIGDPTGGDISGTWMCSANVDPRNRERITAASGYLLPHMKRENLSVLTECSACRILLSDPQHAGGDLTASAVEFIYHEQRHVVHGSSVVLCAGPVKSPQILELSGVGNPRILSDIGVDVKIDLPGVGENLQEHTFLTTTFELRPDAPVECFDLFVDPDHRKLAEETYASGAGYRMGITSQTFIHLSIANPAESGDIILRAEQEVEALKKSGSPPAGLCEQYDIQLDNLKNPSLPDQQVMILYGSYPVPCPEKRLITLFGGQHHPFSRGSIHAMTQDPLRHARIDPNHISTNIDLELSIQDVKLMRKIAATEPLKSAILQEITPGLPACVSDKDLREWAKAEICAMCHTIGTCSMLPREKNGVVDPYLKVYGSSNLYIADLLIIPLHFAAHAQTVAYVIGEKAADILTSKGQE</sequence>
<accession>A0A8H5FAQ8</accession>
<protein>
    <recommendedName>
        <fullName evidence="5">pyranose dehydrogenase (acceptor)</fullName>
        <ecNumber evidence="5">1.1.99.29</ecNumber>
    </recommendedName>
</protein>
<keyword evidence="9 19" id="KW-0274">FAD</keyword>
<organism evidence="23 24">
    <name type="scientific">Psilocybe cf. subviscida</name>
    <dbReference type="NCBI Taxonomy" id="2480587"/>
    <lineage>
        <taxon>Eukaryota</taxon>
        <taxon>Fungi</taxon>
        <taxon>Dikarya</taxon>
        <taxon>Basidiomycota</taxon>
        <taxon>Agaricomycotina</taxon>
        <taxon>Agaricomycetes</taxon>
        <taxon>Agaricomycetidae</taxon>
        <taxon>Agaricales</taxon>
        <taxon>Agaricineae</taxon>
        <taxon>Strophariaceae</taxon>
        <taxon>Psilocybe</taxon>
    </lineage>
</organism>
<feature type="binding site" evidence="19">
    <location>
        <begin position="102"/>
        <end position="105"/>
    </location>
    <ligand>
        <name>FAD</name>
        <dbReference type="ChEBI" id="CHEBI:57692"/>
    </ligand>
</feature>
<dbReference type="Pfam" id="PF00732">
    <property type="entry name" value="GMC_oxred_N"/>
    <property type="match status" value="1"/>
</dbReference>
<feature type="active site" description="Proton donor" evidence="18">
    <location>
        <position position="523"/>
    </location>
</feature>
<dbReference type="InterPro" id="IPR000172">
    <property type="entry name" value="GMC_OxRdtase_N"/>
</dbReference>
<keyword evidence="7 20" id="KW-0285">Flavoprotein</keyword>
<evidence type="ECO:0000256" key="14">
    <source>
        <dbReference type="ARBA" id="ARBA00034010"/>
    </source>
</evidence>
<dbReference type="GO" id="GO:0033718">
    <property type="term" value="F:pyranose dehydrogenase (acceptor) activity"/>
    <property type="evidence" value="ECO:0007669"/>
    <property type="project" value="UniProtKB-EC"/>
</dbReference>
<comment type="caution">
    <text evidence="23">The sequence shown here is derived from an EMBL/GenBank/DDBJ whole genome shotgun (WGS) entry which is preliminary data.</text>
</comment>
<comment type="catalytic activity">
    <reaction evidence="13">
        <text>pyranose + acceptor = pyranos-2-ulose + reduced acceptor.</text>
        <dbReference type="EC" id="1.1.99.29"/>
    </reaction>
</comment>
<evidence type="ECO:0000256" key="8">
    <source>
        <dbReference type="ARBA" id="ARBA00022729"/>
    </source>
</evidence>
<dbReference type="Proteomes" id="UP000567179">
    <property type="component" value="Unassembled WGS sequence"/>
</dbReference>
<name>A0A8H5FAQ8_9AGAR</name>
<evidence type="ECO:0000259" key="21">
    <source>
        <dbReference type="PROSITE" id="PS00623"/>
    </source>
</evidence>
<keyword evidence="24" id="KW-1185">Reference proteome</keyword>
<dbReference type="InterPro" id="IPR036188">
    <property type="entry name" value="FAD/NAD-bd_sf"/>
</dbReference>
<evidence type="ECO:0000256" key="1">
    <source>
        <dbReference type="ARBA" id="ARBA00001974"/>
    </source>
</evidence>
<evidence type="ECO:0000256" key="12">
    <source>
        <dbReference type="ARBA" id="ARBA00024699"/>
    </source>
</evidence>
<evidence type="ECO:0000256" key="15">
    <source>
        <dbReference type="ARBA" id="ARBA00034029"/>
    </source>
</evidence>
<comment type="similarity">
    <text evidence="3 20">Belongs to the GMC oxidoreductase family.</text>
</comment>
<gene>
    <name evidence="23" type="ORF">D9619_009174</name>
</gene>
<feature type="active site" description="Proton acceptor" evidence="18">
    <location>
        <position position="566"/>
    </location>
</feature>
<comment type="subcellular location">
    <subcellularLocation>
        <location evidence="2">Secreted</location>
    </subcellularLocation>
</comment>
<comment type="cofactor">
    <cofactor evidence="1 19">
        <name>FAD</name>
        <dbReference type="ChEBI" id="CHEBI:57692"/>
    </cofactor>
</comment>
<feature type="domain" description="Glucose-methanol-choline oxidoreductase N-terminal" evidence="21">
    <location>
        <begin position="92"/>
        <end position="115"/>
    </location>
</feature>